<comment type="function">
    <text evidence="9">Essential cell division protein. May link together the upstream cell division proteins, which are predominantly cytoplasmic, with the downstream cell division proteins, which are predominantly periplasmic. May control correct divisome assembly.</text>
</comment>
<evidence type="ECO:0000259" key="10">
    <source>
        <dbReference type="PROSITE" id="PS51779"/>
    </source>
</evidence>
<keyword evidence="3 9" id="KW-0997">Cell inner membrane</keyword>
<proteinExistence type="inferred from homology"/>
<keyword evidence="12" id="KW-1185">Reference proteome</keyword>
<comment type="similarity">
    <text evidence="9">Belongs to the FtsQ/DivIB family. FtsQ subfamily.</text>
</comment>
<evidence type="ECO:0000256" key="4">
    <source>
        <dbReference type="ARBA" id="ARBA00022618"/>
    </source>
</evidence>
<dbReference type="InterPro" id="IPR005548">
    <property type="entry name" value="Cell_div_FtsQ/DivIB_C"/>
</dbReference>
<reference evidence="11 12" key="1">
    <citation type="submission" date="2023-07" db="EMBL/GenBank/DDBJ databases">
        <title>Sorghum-associated microbial communities from plants grown in Nebraska, USA.</title>
        <authorList>
            <person name="Schachtman D."/>
        </authorList>
    </citation>
    <scope>NUCLEOTIDE SEQUENCE [LARGE SCALE GENOMIC DNA]</scope>
    <source>
        <strain evidence="11 12">BE308</strain>
    </source>
</reference>
<dbReference type="InterPro" id="IPR026579">
    <property type="entry name" value="FtsQ"/>
</dbReference>
<dbReference type="Gene3D" id="3.10.20.310">
    <property type="entry name" value="membrane protein fhac"/>
    <property type="match status" value="1"/>
</dbReference>
<dbReference type="PANTHER" id="PTHR35851:SF1">
    <property type="entry name" value="CELL DIVISION PROTEIN FTSQ"/>
    <property type="match status" value="1"/>
</dbReference>
<gene>
    <name evidence="9" type="primary">ftsQ</name>
    <name evidence="11" type="ORF">J2X15_001224</name>
</gene>
<name>A0ABU1ZK67_9BURK</name>
<evidence type="ECO:0000256" key="7">
    <source>
        <dbReference type="ARBA" id="ARBA00023136"/>
    </source>
</evidence>
<comment type="caution">
    <text evidence="11">The sequence shown here is derived from an EMBL/GenBank/DDBJ whole genome shotgun (WGS) entry which is preliminary data.</text>
</comment>
<dbReference type="RefSeq" id="WP_310340354.1">
    <property type="nucleotide sequence ID" value="NZ_JAVDXO010000002.1"/>
</dbReference>
<keyword evidence="2 9" id="KW-1003">Cell membrane</keyword>
<evidence type="ECO:0000313" key="11">
    <source>
        <dbReference type="EMBL" id="MDR7305946.1"/>
    </source>
</evidence>
<protein>
    <recommendedName>
        <fullName evidence="9">Cell division protein FtsQ</fullName>
    </recommendedName>
</protein>
<evidence type="ECO:0000256" key="9">
    <source>
        <dbReference type="HAMAP-Rule" id="MF_00911"/>
    </source>
</evidence>
<dbReference type="Pfam" id="PF08478">
    <property type="entry name" value="POTRA_1"/>
    <property type="match status" value="1"/>
</dbReference>
<dbReference type="HAMAP" id="MF_00911">
    <property type="entry name" value="FtsQ_subfam"/>
    <property type="match status" value="1"/>
</dbReference>
<dbReference type="InterPro" id="IPR013685">
    <property type="entry name" value="POTRA_FtsQ_type"/>
</dbReference>
<keyword evidence="8 9" id="KW-0131">Cell cycle</keyword>
<evidence type="ECO:0000256" key="3">
    <source>
        <dbReference type="ARBA" id="ARBA00022519"/>
    </source>
</evidence>
<evidence type="ECO:0000256" key="6">
    <source>
        <dbReference type="ARBA" id="ARBA00022989"/>
    </source>
</evidence>
<evidence type="ECO:0000313" key="12">
    <source>
        <dbReference type="Proteomes" id="UP001268089"/>
    </source>
</evidence>
<evidence type="ECO:0000256" key="8">
    <source>
        <dbReference type="ARBA" id="ARBA00023306"/>
    </source>
</evidence>
<keyword evidence="4 9" id="KW-0132">Cell division</keyword>
<dbReference type="Pfam" id="PF03799">
    <property type="entry name" value="FtsQ_DivIB_C"/>
    <property type="match status" value="1"/>
</dbReference>
<comment type="subcellular location">
    <subcellularLocation>
        <location evidence="9">Cell inner membrane</location>
        <topology evidence="9">Single-pass type II membrane protein</topology>
    </subcellularLocation>
    <subcellularLocation>
        <location evidence="1">Membrane</location>
    </subcellularLocation>
    <text evidence="9">Localizes to the division septum.</text>
</comment>
<evidence type="ECO:0000256" key="2">
    <source>
        <dbReference type="ARBA" id="ARBA00022475"/>
    </source>
</evidence>
<feature type="domain" description="POTRA" evidence="10">
    <location>
        <begin position="43"/>
        <end position="112"/>
    </location>
</feature>
<keyword evidence="6 9" id="KW-1133">Transmembrane helix</keyword>
<dbReference type="EMBL" id="JAVDXO010000002">
    <property type="protein sequence ID" value="MDR7305946.1"/>
    <property type="molecule type" value="Genomic_DNA"/>
</dbReference>
<dbReference type="PANTHER" id="PTHR35851">
    <property type="entry name" value="CELL DIVISION PROTEIN FTSQ"/>
    <property type="match status" value="1"/>
</dbReference>
<dbReference type="GO" id="GO:0051301">
    <property type="term" value="P:cell division"/>
    <property type="evidence" value="ECO:0007669"/>
    <property type="project" value="UniProtKB-KW"/>
</dbReference>
<sequence>MNSSVATPLDVKLMNTTAVVLFMAFAGLAMVAAARWVSRLPVFDLQGISVTGDMNHNNPLTLRANVAPGLNGTFFTVDLARVRSAFEAVPWVRHAVVRREFPNRLRVDLQEHQAVAYWGADPELRLINNYGEVFEANVGEVEQEALPRLNGPEGQSAEVLALYRVLAPQFDKMELPLEQLELTGRGSWRARLESGAVLELGRGHADEVNARVDRFLKTLTQVTTRYARPLTAVESADLRHENGYAIRLRGVTTLAADAPKK</sequence>
<accession>A0ABU1ZK67</accession>
<dbReference type="PROSITE" id="PS51779">
    <property type="entry name" value="POTRA"/>
    <property type="match status" value="1"/>
</dbReference>
<dbReference type="Proteomes" id="UP001268089">
    <property type="component" value="Unassembled WGS sequence"/>
</dbReference>
<keyword evidence="5 9" id="KW-0812">Transmembrane</keyword>
<comment type="subunit">
    <text evidence="9">Part of a complex composed of FtsB, FtsL and FtsQ.</text>
</comment>
<evidence type="ECO:0000256" key="1">
    <source>
        <dbReference type="ARBA" id="ARBA00004370"/>
    </source>
</evidence>
<dbReference type="InterPro" id="IPR034746">
    <property type="entry name" value="POTRA"/>
</dbReference>
<organism evidence="11 12">
    <name type="scientific">Rhodoferax saidenbachensis</name>
    <dbReference type="NCBI Taxonomy" id="1484693"/>
    <lineage>
        <taxon>Bacteria</taxon>
        <taxon>Pseudomonadati</taxon>
        <taxon>Pseudomonadota</taxon>
        <taxon>Betaproteobacteria</taxon>
        <taxon>Burkholderiales</taxon>
        <taxon>Comamonadaceae</taxon>
        <taxon>Rhodoferax</taxon>
    </lineage>
</organism>
<dbReference type="InterPro" id="IPR045335">
    <property type="entry name" value="FtsQ_C_sf"/>
</dbReference>
<evidence type="ECO:0000256" key="5">
    <source>
        <dbReference type="ARBA" id="ARBA00022692"/>
    </source>
</evidence>
<keyword evidence="7 9" id="KW-0472">Membrane</keyword>
<dbReference type="Gene3D" id="3.40.50.11690">
    <property type="entry name" value="Cell division protein FtsQ/DivIB"/>
    <property type="match status" value="1"/>
</dbReference>